<organism evidence="3">
    <name type="scientific">uncultured Solirubrobacteraceae bacterium</name>
    <dbReference type="NCBI Taxonomy" id="1162706"/>
    <lineage>
        <taxon>Bacteria</taxon>
        <taxon>Bacillati</taxon>
        <taxon>Actinomycetota</taxon>
        <taxon>Thermoleophilia</taxon>
        <taxon>Solirubrobacterales</taxon>
        <taxon>Solirubrobacteraceae</taxon>
        <taxon>environmental samples</taxon>
    </lineage>
</organism>
<dbReference type="GO" id="GO:0052621">
    <property type="term" value="F:diguanylate cyclase activity"/>
    <property type="evidence" value="ECO:0007669"/>
    <property type="project" value="TreeGrafter"/>
</dbReference>
<dbReference type="EMBL" id="CADCVT010000216">
    <property type="protein sequence ID" value="CAA9505294.1"/>
    <property type="molecule type" value="Genomic_DNA"/>
</dbReference>
<dbReference type="CDD" id="cd01949">
    <property type="entry name" value="GGDEF"/>
    <property type="match status" value="1"/>
</dbReference>
<dbReference type="PROSITE" id="PS50887">
    <property type="entry name" value="GGDEF"/>
    <property type="match status" value="1"/>
</dbReference>
<protein>
    <recommendedName>
        <fullName evidence="2">GGDEF domain-containing protein</fullName>
    </recommendedName>
</protein>
<dbReference type="SUPFAM" id="SSF55073">
    <property type="entry name" value="Nucleotide cyclase"/>
    <property type="match status" value="1"/>
</dbReference>
<evidence type="ECO:0000259" key="2">
    <source>
        <dbReference type="PROSITE" id="PS50887"/>
    </source>
</evidence>
<reference evidence="3" key="1">
    <citation type="submission" date="2020-02" db="EMBL/GenBank/DDBJ databases">
        <authorList>
            <person name="Meier V. D."/>
        </authorList>
    </citation>
    <scope>NUCLEOTIDE SEQUENCE</scope>
    <source>
        <strain evidence="3">AVDCRST_MAG85</strain>
    </source>
</reference>
<name>A0A6J4SU82_9ACTN</name>
<feature type="transmembrane region" description="Helical" evidence="1">
    <location>
        <begin position="43"/>
        <end position="64"/>
    </location>
</feature>
<feature type="transmembrane region" description="Helical" evidence="1">
    <location>
        <begin position="76"/>
        <end position="94"/>
    </location>
</feature>
<accession>A0A6J4SU82</accession>
<dbReference type="InterPro" id="IPR000160">
    <property type="entry name" value="GGDEF_dom"/>
</dbReference>
<keyword evidence="1" id="KW-1133">Transmembrane helix</keyword>
<dbReference type="Gene3D" id="3.30.70.270">
    <property type="match status" value="1"/>
</dbReference>
<feature type="transmembrane region" description="Helical" evidence="1">
    <location>
        <begin position="149"/>
        <end position="166"/>
    </location>
</feature>
<feature type="transmembrane region" description="Helical" evidence="1">
    <location>
        <begin position="100"/>
        <end position="117"/>
    </location>
</feature>
<feature type="domain" description="GGDEF" evidence="2">
    <location>
        <begin position="210"/>
        <end position="328"/>
    </location>
</feature>
<dbReference type="InterPro" id="IPR029787">
    <property type="entry name" value="Nucleotide_cyclase"/>
</dbReference>
<evidence type="ECO:0000313" key="3">
    <source>
        <dbReference type="EMBL" id="CAA9505294.1"/>
    </source>
</evidence>
<dbReference type="SMART" id="SM00267">
    <property type="entry name" value="GGDEF"/>
    <property type="match status" value="1"/>
</dbReference>
<dbReference type="InterPro" id="IPR043128">
    <property type="entry name" value="Rev_trsase/Diguanyl_cyclase"/>
</dbReference>
<evidence type="ECO:0000256" key="1">
    <source>
        <dbReference type="SAM" id="Phobius"/>
    </source>
</evidence>
<sequence>MHVWEENVAALRRSVHAGTSVSLLLCAGVAVYFLVTFDRPNRPLLLVVVGIAAAVAGVASVVPLEAMARRRLIAPFFLGWSIALVAIVAAAVAVENDPSSPFIAFFFLPMVFGAIAYPLRLVLALSAIDVAASVATLTFALEYEAADTLLFAIALLGAMLLCLYQARAHEEHLAEVARLSRTDHLTGTLNRRGFEDELDERLARFRRYGTPIGLVLLDLDGFKAVNDLQGHAAGDDLLRRVAASIDGAVRATDCAARVGGDEFAVLLEQSDGITAPMVAVRIVDAVSLHSAATAGAASCPDDADDAEELYRIADARLYESKRAGSLRA</sequence>
<dbReference type="PANTHER" id="PTHR45138:SF9">
    <property type="entry name" value="DIGUANYLATE CYCLASE DGCM-RELATED"/>
    <property type="match status" value="1"/>
</dbReference>
<dbReference type="Pfam" id="PF00990">
    <property type="entry name" value="GGDEF"/>
    <property type="match status" value="1"/>
</dbReference>
<dbReference type="NCBIfam" id="TIGR00254">
    <property type="entry name" value="GGDEF"/>
    <property type="match status" value="1"/>
</dbReference>
<gene>
    <name evidence="3" type="ORF">AVDCRST_MAG85-2011</name>
</gene>
<dbReference type="AlphaFoldDB" id="A0A6J4SU82"/>
<feature type="transmembrane region" description="Helical" evidence="1">
    <location>
        <begin position="21"/>
        <end position="37"/>
    </location>
</feature>
<keyword evidence="1" id="KW-0812">Transmembrane</keyword>
<proteinExistence type="predicted"/>
<dbReference type="InterPro" id="IPR050469">
    <property type="entry name" value="Diguanylate_Cyclase"/>
</dbReference>
<dbReference type="PANTHER" id="PTHR45138">
    <property type="entry name" value="REGULATORY COMPONENTS OF SENSORY TRANSDUCTION SYSTEM"/>
    <property type="match status" value="1"/>
</dbReference>
<keyword evidence="1" id="KW-0472">Membrane</keyword>